<proteinExistence type="predicted"/>
<reference evidence="1 2" key="1">
    <citation type="submission" date="2023-03" db="EMBL/GenBank/DDBJ databases">
        <title>Genome insight into feeding habits of ladybird beetles.</title>
        <authorList>
            <person name="Li H.-S."/>
            <person name="Huang Y.-H."/>
            <person name="Pang H."/>
        </authorList>
    </citation>
    <scope>NUCLEOTIDE SEQUENCE [LARGE SCALE GENOMIC DNA]</scope>
    <source>
        <strain evidence="1">SYSU_2023b</strain>
        <tissue evidence="1">Whole body</tissue>
    </source>
</reference>
<organism evidence="1 2">
    <name type="scientific">Henosepilachna vigintioctopunctata</name>
    <dbReference type="NCBI Taxonomy" id="420089"/>
    <lineage>
        <taxon>Eukaryota</taxon>
        <taxon>Metazoa</taxon>
        <taxon>Ecdysozoa</taxon>
        <taxon>Arthropoda</taxon>
        <taxon>Hexapoda</taxon>
        <taxon>Insecta</taxon>
        <taxon>Pterygota</taxon>
        <taxon>Neoptera</taxon>
        <taxon>Endopterygota</taxon>
        <taxon>Coleoptera</taxon>
        <taxon>Polyphaga</taxon>
        <taxon>Cucujiformia</taxon>
        <taxon>Coccinelloidea</taxon>
        <taxon>Coccinellidae</taxon>
        <taxon>Epilachninae</taxon>
        <taxon>Epilachnini</taxon>
        <taxon>Henosepilachna</taxon>
    </lineage>
</organism>
<sequence>MENMEKFSFKYVVLIINSESFIEAGKISSISMVMEYNGKEVINHNADSRRYGDIKNMLQEESIIVPSSEAKYTGFSSNLG</sequence>
<keyword evidence="2" id="KW-1185">Reference proteome</keyword>
<name>A0AAW1TLJ8_9CUCU</name>
<dbReference type="Proteomes" id="UP001431783">
    <property type="component" value="Unassembled WGS sequence"/>
</dbReference>
<evidence type="ECO:0000313" key="1">
    <source>
        <dbReference type="EMBL" id="KAK9872322.1"/>
    </source>
</evidence>
<protein>
    <submittedName>
        <fullName evidence="1">Uncharacterized protein</fullName>
    </submittedName>
</protein>
<dbReference type="AlphaFoldDB" id="A0AAW1TLJ8"/>
<gene>
    <name evidence="1" type="ORF">WA026_017132</name>
</gene>
<evidence type="ECO:0000313" key="2">
    <source>
        <dbReference type="Proteomes" id="UP001431783"/>
    </source>
</evidence>
<dbReference type="EMBL" id="JARQZJ010000010">
    <property type="protein sequence ID" value="KAK9872322.1"/>
    <property type="molecule type" value="Genomic_DNA"/>
</dbReference>
<comment type="caution">
    <text evidence="1">The sequence shown here is derived from an EMBL/GenBank/DDBJ whole genome shotgun (WGS) entry which is preliminary data.</text>
</comment>
<accession>A0AAW1TLJ8</accession>